<dbReference type="Pfam" id="PF14905">
    <property type="entry name" value="OMP_b-brl_3"/>
    <property type="match status" value="1"/>
</dbReference>
<feature type="domain" description="TonB-dependent receptor plug" evidence="5">
    <location>
        <begin position="154"/>
        <end position="238"/>
    </location>
</feature>
<keyword evidence="7" id="KW-0675">Receptor</keyword>
<dbReference type="Gene3D" id="2.60.40.1120">
    <property type="entry name" value="Carboxypeptidase-like, regulatory domain"/>
    <property type="match status" value="1"/>
</dbReference>
<dbReference type="InterPro" id="IPR041700">
    <property type="entry name" value="OMP_b-brl_3"/>
</dbReference>
<evidence type="ECO:0000256" key="3">
    <source>
        <dbReference type="ARBA" id="ARBA00023237"/>
    </source>
</evidence>
<evidence type="ECO:0000259" key="5">
    <source>
        <dbReference type="Pfam" id="PF07715"/>
    </source>
</evidence>
<dbReference type="InterPro" id="IPR012910">
    <property type="entry name" value="Plug_dom"/>
</dbReference>
<reference evidence="7 8" key="1">
    <citation type="submission" date="2020-03" db="EMBL/GenBank/DDBJ databases">
        <title>Genomic Encyclopedia of Type Strains, Phase IV (KMG-IV): sequencing the most valuable type-strain genomes for metagenomic binning, comparative biology and taxonomic classification.</title>
        <authorList>
            <person name="Goeker M."/>
        </authorList>
    </citation>
    <scope>NUCLEOTIDE SEQUENCE [LARGE SCALE GENOMIC DNA]</scope>
    <source>
        <strain evidence="7 8">DSM 105096</strain>
    </source>
</reference>
<accession>A0ABX0XAK3</accession>
<dbReference type="InterPro" id="IPR008969">
    <property type="entry name" value="CarboxyPept-like_regulatory"/>
</dbReference>
<dbReference type="PANTHER" id="PTHR40980:SF4">
    <property type="entry name" value="TONB-DEPENDENT RECEPTOR-LIKE BETA-BARREL DOMAIN-CONTAINING PROTEIN"/>
    <property type="match status" value="1"/>
</dbReference>
<comment type="caution">
    <text evidence="7">The sequence shown here is derived from an EMBL/GenBank/DDBJ whole genome shotgun (WGS) entry which is preliminary data.</text>
</comment>
<evidence type="ECO:0000256" key="1">
    <source>
        <dbReference type="ARBA" id="ARBA00004442"/>
    </source>
</evidence>
<dbReference type="EMBL" id="JAATJH010000002">
    <property type="protein sequence ID" value="NJC26288.1"/>
    <property type="molecule type" value="Genomic_DNA"/>
</dbReference>
<dbReference type="Pfam" id="PF13715">
    <property type="entry name" value="CarbopepD_reg_2"/>
    <property type="match status" value="1"/>
</dbReference>
<protein>
    <submittedName>
        <fullName evidence="7">Outer membrane receptor protein involved in Fe transport</fullName>
    </submittedName>
</protein>
<evidence type="ECO:0000313" key="7">
    <source>
        <dbReference type="EMBL" id="NJC26288.1"/>
    </source>
</evidence>
<feature type="chain" id="PRO_5045421581" evidence="4">
    <location>
        <begin position="30"/>
        <end position="821"/>
    </location>
</feature>
<keyword evidence="4" id="KW-0732">Signal</keyword>
<dbReference type="Gene3D" id="2.40.170.20">
    <property type="entry name" value="TonB-dependent receptor, beta-barrel domain"/>
    <property type="match status" value="1"/>
</dbReference>
<feature type="domain" description="Outer membrane protein beta-barrel" evidence="6">
    <location>
        <begin position="394"/>
        <end position="798"/>
    </location>
</feature>
<gene>
    <name evidence="7" type="ORF">GGR27_001787</name>
</gene>
<evidence type="ECO:0000256" key="2">
    <source>
        <dbReference type="ARBA" id="ARBA00023136"/>
    </source>
</evidence>
<keyword evidence="3" id="KW-0998">Cell outer membrane</keyword>
<dbReference type="Proteomes" id="UP000770785">
    <property type="component" value="Unassembled WGS sequence"/>
</dbReference>
<dbReference type="PANTHER" id="PTHR40980">
    <property type="entry name" value="PLUG DOMAIN-CONTAINING PROTEIN"/>
    <property type="match status" value="1"/>
</dbReference>
<name>A0ABX0XAK3_9BACT</name>
<keyword evidence="8" id="KW-1185">Reference proteome</keyword>
<dbReference type="InterPro" id="IPR037066">
    <property type="entry name" value="Plug_dom_sf"/>
</dbReference>
<comment type="subcellular location">
    <subcellularLocation>
        <location evidence="1">Cell outer membrane</location>
    </subcellularLocation>
</comment>
<dbReference type="InterPro" id="IPR036942">
    <property type="entry name" value="Beta-barrel_TonB_sf"/>
</dbReference>
<dbReference type="Pfam" id="PF07715">
    <property type="entry name" value="Plug"/>
    <property type="match status" value="1"/>
</dbReference>
<keyword evidence="2" id="KW-0472">Membrane</keyword>
<evidence type="ECO:0000256" key="4">
    <source>
        <dbReference type="SAM" id="SignalP"/>
    </source>
</evidence>
<evidence type="ECO:0000259" key="6">
    <source>
        <dbReference type="Pfam" id="PF14905"/>
    </source>
</evidence>
<proteinExistence type="predicted"/>
<feature type="signal peptide" evidence="4">
    <location>
        <begin position="1"/>
        <end position="29"/>
    </location>
</feature>
<dbReference type="SUPFAM" id="SSF56935">
    <property type="entry name" value="Porins"/>
    <property type="match status" value="1"/>
</dbReference>
<dbReference type="RefSeq" id="WP_168037042.1">
    <property type="nucleotide sequence ID" value="NZ_JAATJH010000002.1"/>
</dbReference>
<organism evidence="7 8">
    <name type="scientific">Neolewinella antarctica</name>
    <dbReference type="NCBI Taxonomy" id="442734"/>
    <lineage>
        <taxon>Bacteria</taxon>
        <taxon>Pseudomonadati</taxon>
        <taxon>Bacteroidota</taxon>
        <taxon>Saprospiria</taxon>
        <taxon>Saprospirales</taxon>
        <taxon>Lewinellaceae</taxon>
        <taxon>Neolewinella</taxon>
    </lineage>
</organism>
<evidence type="ECO:0000313" key="8">
    <source>
        <dbReference type="Proteomes" id="UP000770785"/>
    </source>
</evidence>
<dbReference type="Gene3D" id="2.170.130.10">
    <property type="entry name" value="TonB-dependent receptor, plug domain"/>
    <property type="match status" value="1"/>
</dbReference>
<sequence>MPLLFPTTAHPRPRHLLFFLLLFSGALVAQNGPNAPKTKGTVSGQLVDEATTDPIGFANVIVYTVQDSMISGTTTDFDGRFKLENLPLGDYRLEMSFIGYDTENRELELTEAERFFQTGKIVLGSGGQDLDEVVVTAERAVMELGLDRKVFNVEKSVAAAGGSAEDLLRQLPSISVDVEGNVSLRGSGNVRFLINGRPSGLVGADPVTYLKSLSSTAIERIEVITNPGAAFDPDGTAGLINIVLKKKGADGFNATLNANVGTNNKFDGSLDLNWRKGKFNTFAGLSGRYDERFFEGFRDQSGDLGDSTTSRFFTFDGDRVRESQSIRLGTDYALTERSTIGVQGNFQFQQGQSNNDRVTRSFDSEGSLIRVSNRLETEPSEENEYEVRADYSTTFKKEGRQLNVGVQYSGEVEDETENFDETISDNMANLLESLLERAPSNETENLFLAQADYSQQIGKYKFETGWRSTLTDLTTDAAFGSVNADGEFAQVDSISNLFNYREDIHAAYATFGGTVDKITFSAGLRAEQAYTTSTETEPESKVFVNNYFKVYPSVFVGYAFDDNTTVQGSYGRRVNRPRSWALNPFTDRGDPLNLREGNPLLLPELINSFELNVQQRYGVGTVTAGLYFRQLKDLISRVNLELADGVTKSTRANLDRGRDYGIEIISSLRPVKDLDLTLSLNGSKSEIIGSADDPSLDADGYIFNGNLQVSYKLPWDVNAQATYFYRGPSIRPQGTVKTIQSLDIGFRKDVLGKRGAITLRVTDVFNTRQYRFDTVLPSRQTSSQFQRESRIAYIGFQYSLQALKPERSRGGGGGGGGDDDF</sequence>
<dbReference type="SUPFAM" id="SSF49464">
    <property type="entry name" value="Carboxypeptidase regulatory domain-like"/>
    <property type="match status" value="1"/>
</dbReference>